<sequence length="132" mass="14385">MKVTGIIEKGSDDRYSIRSEEHFGSSFFGGFGDTVAEAKQDFLESIDEAMAEAAASGEAAPESVDVTFRYDLPSFFNDFDFINASKFAQYAGINESKMRQYKSGVAYPGESTIRKIVGAIHRIGAELSSVSL</sequence>
<dbReference type="AlphaFoldDB" id="A0A9D9IMN9"/>
<dbReference type="EMBL" id="JADIMD010000068">
    <property type="protein sequence ID" value="MBO8474564.1"/>
    <property type="molecule type" value="Genomic_DNA"/>
</dbReference>
<evidence type="ECO:0000313" key="1">
    <source>
        <dbReference type="EMBL" id="MBO8474564.1"/>
    </source>
</evidence>
<dbReference type="Proteomes" id="UP000823757">
    <property type="component" value="Unassembled WGS sequence"/>
</dbReference>
<gene>
    <name evidence="1" type="ORF">IAB91_04650</name>
</gene>
<protein>
    <submittedName>
        <fullName evidence="1">Pilus assembly protein HicB</fullName>
    </submittedName>
</protein>
<organism evidence="1 2">
    <name type="scientific">Candidatus Cryptobacteroides faecigallinarum</name>
    <dbReference type="NCBI Taxonomy" id="2840763"/>
    <lineage>
        <taxon>Bacteria</taxon>
        <taxon>Pseudomonadati</taxon>
        <taxon>Bacteroidota</taxon>
        <taxon>Bacteroidia</taxon>
        <taxon>Bacteroidales</taxon>
        <taxon>Candidatus Cryptobacteroides</taxon>
    </lineage>
</organism>
<evidence type="ECO:0000313" key="2">
    <source>
        <dbReference type="Proteomes" id="UP000823757"/>
    </source>
</evidence>
<proteinExistence type="predicted"/>
<reference evidence="1" key="1">
    <citation type="submission" date="2020-10" db="EMBL/GenBank/DDBJ databases">
        <authorList>
            <person name="Gilroy R."/>
        </authorList>
    </citation>
    <scope>NUCLEOTIDE SEQUENCE</scope>
    <source>
        <strain evidence="1">B1-13419</strain>
    </source>
</reference>
<dbReference type="InterPro" id="IPR035069">
    <property type="entry name" value="TTHA1013/TTHA0281-like"/>
</dbReference>
<accession>A0A9D9IMN9</accession>
<reference evidence="1" key="2">
    <citation type="journal article" date="2021" name="PeerJ">
        <title>Extensive microbial diversity within the chicken gut microbiome revealed by metagenomics and culture.</title>
        <authorList>
            <person name="Gilroy R."/>
            <person name="Ravi A."/>
            <person name="Getino M."/>
            <person name="Pursley I."/>
            <person name="Horton D.L."/>
            <person name="Alikhan N.F."/>
            <person name="Baker D."/>
            <person name="Gharbi K."/>
            <person name="Hall N."/>
            <person name="Watson M."/>
            <person name="Adriaenssens E.M."/>
            <person name="Foster-Nyarko E."/>
            <person name="Jarju S."/>
            <person name="Secka A."/>
            <person name="Antonio M."/>
            <person name="Oren A."/>
            <person name="Chaudhuri R.R."/>
            <person name="La Ragione R."/>
            <person name="Hildebrand F."/>
            <person name="Pallen M.J."/>
        </authorList>
    </citation>
    <scope>NUCLEOTIDE SEQUENCE</scope>
    <source>
        <strain evidence="1">B1-13419</strain>
    </source>
</reference>
<dbReference type="SUPFAM" id="SSF143100">
    <property type="entry name" value="TTHA1013/TTHA0281-like"/>
    <property type="match status" value="1"/>
</dbReference>
<comment type="caution">
    <text evidence="1">The sequence shown here is derived from an EMBL/GenBank/DDBJ whole genome shotgun (WGS) entry which is preliminary data.</text>
</comment>
<name>A0A9D9IMN9_9BACT</name>